<dbReference type="Proteomes" id="UP000626026">
    <property type="component" value="Unassembled WGS sequence"/>
</dbReference>
<evidence type="ECO:0000313" key="2">
    <source>
        <dbReference type="EMBL" id="MBC9205369.1"/>
    </source>
</evidence>
<name>A0ABR7RFP8_9PROT</name>
<comment type="caution">
    <text evidence="2">The sequence shown here is derived from an EMBL/GenBank/DDBJ whole genome shotgun (WGS) entry which is preliminary data.</text>
</comment>
<reference evidence="2 3" key="1">
    <citation type="journal article" date="2013" name="Int. J. Syst. Evol. Microbiol.">
        <title>Roseomonas aerophila sp. nov., isolated from air.</title>
        <authorList>
            <person name="Kim S.J."/>
            <person name="Weon H.Y."/>
            <person name="Ahn J.H."/>
            <person name="Hong S.B."/>
            <person name="Seok S.J."/>
            <person name="Whang K.S."/>
            <person name="Kwon S.W."/>
        </authorList>
    </citation>
    <scope>NUCLEOTIDE SEQUENCE [LARGE SCALE GENOMIC DNA]</scope>
    <source>
        <strain evidence="2 3">NBRC 108923</strain>
    </source>
</reference>
<gene>
    <name evidence="2" type="ORF">IBL26_00860</name>
</gene>
<evidence type="ECO:0000313" key="3">
    <source>
        <dbReference type="Proteomes" id="UP000626026"/>
    </source>
</evidence>
<keyword evidence="3" id="KW-1185">Reference proteome</keyword>
<dbReference type="RefSeq" id="WP_187782541.1">
    <property type="nucleotide sequence ID" value="NZ_JACTVA010000001.1"/>
</dbReference>
<evidence type="ECO:0000256" key="1">
    <source>
        <dbReference type="SAM" id="Phobius"/>
    </source>
</evidence>
<protein>
    <submittedName>
        <fullName evidence="2">Uncharacterized protein</fullName>
    </submittedName>
</protein>
<keyword evidence="1" id="KW-0812">Transmembrane</keyword>
<keyword evidence="1" id="KW-1133">Transmembrane helix</keyword>
<dbReference type="EMBL" id="JACTVA010000001">
    <property type="protein sequence ID" value="MBC9205369.1"/>
    <property type="molecule type" value="Genomic_DNA"/>
</dbReference>
<feature type="transmembrane region" description="Helical" evidence="1">
    <location>
        <begin position="12"/>
        <end position="32"/>
    </location>
</feature>
<proteinExistence type="predicted"/>
<sequence>MPGKTDKRRGGATVAIIIVAIVVAIFVGYNVWYVSGEAEEGRPPTAQQR</sequence>
<keyword evidence="1" id="KW-0472">Membrane</keyword>
<organism evidence="2 3">
    <name type="scientific">Teichococcus aerophilus</name>
    <dbReference type="NCBI Taxonomy" id="1224513"/>
    <lineage>
        <taxon>Bacteria</taxon>
        <taxon>Pseudomonadati</taxon>
        <taxon>Pseudomonadota</taxon>
        <taxon>Alphaproteobacteria</taxon>
        <taxon>Acetobacterales</taxon>
        <taxon>Roseomonadaceae</taxon>
        <taxon>Roseomonas</taxon>
    </lineage>
</organism>
<accession>A0ABR7RFP8</accession>